<name>A0A8J3FT91_9PSEU</name>
<dbReference type="GO" id="GO:0008168">
    <property type="term" value="F:methyltransferase activity"/>
    <property type="evidence" value="ECO:0007669"/>
    <property type="project" value="UniProtKB-KW"/>
</dbReference>
<gene>
    <name evidence="1" type="ORF">GCM10012275_05180</name>
</gene>
<dbReference type="GO" id="GO:0032259">
    <property type="term" value="P:methylation"/>
    <property type="evidence" value="ECO:0007669"/>
    <property type="project" value="UniProtKB-KW"/>
</dbReference>
<dbReference type="SUPFAM" id="SSF53335">
    <property type="entry name" value="S-adenosyl-L-methionine-dependent methyltransferases"/>
    <property type="match status" value="1"/>
</dbReference>
<dbReference type="AlphaFoldDB" id="A0A8J3FT91"/>
<dbReference type="Gene3D" id="3.40.50.150">
    <property type="entry name" value="Vaccinia Virus protein VP39"/>
    <property type="match status" value="1"/>
</dbReference>
<sequence>MAAGTAEERPLDPEAVEGQQAVYGRWTLAGYDVAVWGLIAPLVWRCPRREVLRNYQRNLGRRHVELGPGTGYFLAHCELPILPRVTLVDLNPEMLRHASQRLRHLHPTPVRANVLEPLPVPRREHDSVALNFLLHCVPGNLTTKGVVFGHAAAASRPGGRVFGSTVLAKGVPVSMRARRLVRLYNARGIFHNADDSLEDLRAQLDTYFVEYELTVRGCVAIFAGTVG</sequence>
<comment type="caution">
    <text evidence="1">The sequence shown here is derived from an EMBL/GenBank/DDBJ whole genome shotgun (WGS) entry which is preliminary data.</text>
</comment>
<dbReference type="InterPro" id="IPR016584">
    <property type="entry name" value="MeTrfase_VrtF"/>
</dbReference>
<dbReference type="EMBL" id="BMMK01000002">
    <property type="protein sequence ID" value="GGM36996.1"/>
    <property type="molecule type" value="Genomic_DNA"/>
</dbReference>
<keyword evidence="1" id="KW-0808">Transferase</keyword>
<dbReference type="InterPro" id="IPR029063">
    <property type="entry name" value="SAM-dependent_MTases_sf"/>
</dbReference>
<accession>A0A8J3FT91</accession>
<organism evidence="1 2">
    <name type="scientific">Longimycelium tulufanense</name>
    <dbReference type="NCBI Taxonomy" id="907463"/>
    <lineage>
        <taxon>Bacteria</taxon>
        <taxon>Bacillati</taxon>
        <taxon>Actinomycetota</taxon>
        <taxon>Actinomycetes</taxon>
        <taxon>Pseudonocardiales</taxon>
        <taxon>Pseudonocardiaceae</taxon>
        <taxon>Longimycelium</taxon>
    </lineage>
</organism>
<dbReference type="Proteomes" id="UP000637578">
    <property type="component" value="Unassembled WGS sequence"/>
</dbReference>
<reference evidence="1" key="2">
    <citation type="submission" date="2020-09" db="EMBL/GenBank/DDBJ databases">
        <authorList>
            <person name="Sun Q."/>
            <person name="Zhou Y."/>
        </authorList>
    </citation>
    <scope>NUCLEOTIDE SEQUENCE</scope>
    <source>
        <strain evidence="1">CGMCC 4.5737</strain>
    </source>
</reference>
<evidence type="ECO:0000313" key="2">
    <source>
        <dbReference type="Proteomes" id="UP000637578"/>
    </source>
</evidence>
<evidence type="ECO:0000313" key="1">
    <source>
        <dbReference type="EMBL" id="GGM36996.1"/>
    </source>
</evidence>
<dbReference type="CDD" id="cd02440">
    <property type="entry name" value="AdoMet_MTases"/>
    <property type="match status" value="1"/>
</dbReference>
<proteinExistence type="predicted"/>
<dbReference type="Pfam" id="PF13489">
    <property type="entry name" value="Methyltransf_23"/>
    <property type="match status" value="1"/>
</dbReference>
<reference evidence="1" key="1">
    <citation type="journal article" date="2014" name="Int. J. Syst. Evol. Microbiol.">
        <title>Complete genome sequence of Corynebacterium casei LMG S-19264T (=DSM 44701T), isolated from a smear-ripened cheese.</title>
        <authorList>
            <consortium name="US DOE Joint Genome Institute (JGI-PGF)"/>
            <person name="Walter F."/>
            <person name="Albersmeier A."/>
            <person name="Kalinowski J."/>
            <person name="Ruckert C."/>
        </authorList>
    </citation>
    <scope>NUCLEOTIDE SEQUENCE</scope>
    <source>
        <strain evidence="1">CGMCC 4.5737</strain>
    </source>
</reference>
<keyword evidence="1" id="KW-0489">Methyltransferase</keyword>
<protein>
    <submittedName>
        <fullName evidence="1">Methyltransferase</fullName>
    </submittedName>
</protein>
<keyword evidence="2" id="KW-1185">Reference proteome</keyword>
<dbReference type="RefSeq" id="WP_189053473.1">
    <property type="nucleotide sequence ID" value="NZ_BMMK01000002.1"/>
</dbReference>
<dbReference type="PIRSF" id="PIRSF011491">
    <property type="entry name" value="Mtase_YbcY_prd"/>
    <property type="match status" value="1"/>
</dbReference>